<gene>
    <name evidence="1" type="ORF">R1sor_024657</name>
</gene>
<protein>
    <submittedName>
        <fullName evidence="1">Uncharacterized protein</fullName>
    </submittedName>
</protein>
<evidence type="ECO:0000313" key="1">
    <source>
        <dbReference type="EMBL" id="KAL3681701.1"/>
    </source>
</evidence>
<sequence length="109" mass="12547">MLCSVDMRSLPPSQFGDSDDLQIVGIPTMRLQKNKYLGSLHQELSDKTSAFIRSIKQGSRLKLYPPPHRVTGTQFRKWSQMENGMMCKINMALCIRLRPWDGIFLELFA</sequence>
<accession>A0ABD3GV67</accession>
<comment type="caution">
    <text evidence="1">The sequence shown here is derived from an EMBL/GenBank/DDBJ whole genome shotgun (WGS) entry which is preliminary data.</text>
</comment>
<dbReference type="Proteomes" id="UP001633002">
    <property type="component" value="Unassembled WGS sequence"/>
</dbReference>
<dbReference type="AlphaFoldDB" id="A0ABD3GV67"/>
<dbReference type="EMBL" id="JBJQOH010000007">
    <property type="protein sequence ID" value="KAL3681701.1"/>
    <property type="molecule type" value="Genomic_DNA"/>
</dbReference>
<reference evidence="1 2" key="1">
    <citation type="submission" date="2024-09" db="EMBL/GenBank/DDBJ databases">
        <title>Chromosome-scale assembly of Riccia sorocarpa.</title>
        <authorList>
            <person name="Paukszto L."/>
        </authorList>
    </citation>
    <scope>NUCLEOTIDE SEQUENCE [LARGE SCALE GENOMIC DNA]</scope>
    <source>
        <strain evidence="1">LP-2024</strain>
        <tissue evidence="1">Aerial parts of the thallus</tissue>
    </source>
</reference>
<name>A0ABD3GV67_9MARC</name>
<organism evidence="1 2">
    <name type="scientific">Riccia sorocarpa</name>
    <dbReference type="NCBI Taxonomy" id="122646"/>
    <lineage>
        <taxon>Eukaryota</taxon>
        <taxon>Viridiplantae</taxon>
        <taxon>Streptophyta</taxon>
        <taxon>Embryophyta</taxon>
        <taxon>Marchantiophyta</taxon>
        <taxon>Marchantiopsida</taxon>
        <taxon>Marchantiidae</taxon>
        <taxon>Marchantiales</taxon>
        <taxon>Ricciaceae</taxon>
        <taxon>Riccia</taxon>
    </lineage>
</organism>
<keyword evidence="2" id="KW-1185">Reference proteome</keyword>
<proteinExistence type="predicted"/>
<evidence type="ECO:0000313" key="2">
    <source>
        <dbReference type="Proteomes" id="UP001633002"/>
    </source>
</evidence>